<feature type="compositionally biased region" description="Acidic residues" evidence="1">
    <location>
        <begin position="238"/>
        <end position="249"/>
    </location>
</feature>
<protein>
    <submittedName>
        <fullName evidence="2">Uncharacterized protein</fullName>
    </submittedName>
</protein>
<organism evidence="2 3">
    <name type="scientific">Rhizoclosmatium globosum</name>
    <dbReference type="NCBI Taxonomy" id="329046"/>
    <lineage>
        <taxon>Eukaryota</taxon>
        <taxon>Fungi</taxon>
        <taxon>Fungi incertae sedis</taxon>
        <taxon>Chytridiomycota</taxon>
        <taxon>Chytridiomycota incertae sedis</taxon>
        <taxon>Chytridiomycetes</taxon>
        <taxon>Chytridiales</taxon>
        <taxon>Chytriomycetaceae</taxon>
        <taxon>Rhizoclosmatium</taxon>
    </lineage>
</organism>
<keyword evidence="3" id="KW-1185">Reference proteome</keyword>
<comment type="caution">
    <text evidence="2">The sequence shown here is derived from an EMBL/GenBank/DDBJ whole genome shotgun (WGS) entry which is preliminary data.</text>
</comment>
<feature type="compositionally biased region" description="Low complexity" evidence="1">
    <location>
        <begin position="188"/>
        <end position="202"/>
    </location>
</feature>
<feature type="compositionally biased region" description="Low complexity" evidence="1">
    <location>
        <begin position="124"/>
        <end position="159"/>
    </location>
</feature>
<evidence type="ECO:0000313" key="2">
    <source>
        <dbReference type="EMBL" id="ORY32063.1"/>
    </source>
</evidence>
<proteinExistence type="predicted"/>
<dbReference type="EMBL" id="MCGO01000073">
    <property type="protein sequence ID" value="ORY32063.1"/>
    <property type="molecule type" value="Genomic_DNA"/>
</dbReference>
<feature type="region of interest" description="Disordered" evidence="1">
    <location>
        <begin position="78"/>
        <end position="211"/>
    </location>
</feature>
<feature type="region of interest" description="Disordered" evidence="1">
    <location>
        <begin position="1"/>
        <end position="37"/>
    </location>
</feature>
<reference evidence="2 3" key="1">
    <citation type="submission" date="2016-07" db="EMBL/GenBank/DDBJ databases">
        <title>Pervasive Adenine N6-methylation of Active Genes in Fungi.</title>
        <authorList>
            <consortium name="DOE Joint Genome Institute"/>
            <person name="Mondo S.J."/>
            <person name="Dannebaum R.O."/>
            <person name="Kuo R.C."/>
            <person name="Labutti K."/>
            <person name="Haridas S."/>
            <person name="Kuo A."/>
            <person name="Salamov A."/>
            <person name="Ahrendt S.R."/>
            <person name="Lipzen A."/>
            <person name="Sullivan W."/>
            <person name="Andreopoulos W.B."/>
            <person name="Clum A."/>
            <person name="Lindquist E."/>
            <person name="Daum C."/>
            <person name="Ramamoorthy G.K."/>
            <person name="Gryganskyi A."/>
            <person name="Culley D."/>
            <person name="Magnuson J.K."/>
            <person name="James T.Y."/>
            <person name="O'Malley M.A."/>
            <person name="Stajich J.E."/>
            <person name="Spatafora J.W."/>
            <person name="Visel A."/>
            <person name="Grigoriev I.V."/>
        </authorList>
    </citation>
    <scope>NUCLEOTIDE SEQUENCE [LARGE SCALE GENOMIC DNA]</scope>
    <source>
        <strain evidence="2 3">JEL800</strain>
    </source>
</reference>
<accession>A0A1Y2BB66</accession>
<sequence length="382" mass="41111">MPGAPSLSSTPSSLSPTAPRSSDAPTMLTSHARNAEEARCRTCKFPVLSTTTASDCDGCHRQIHSKCLFPDNEKRYCGPCQFAEPSEPTLGPSSDDTPSTPSTKPQNSAGLTLKRPRVSDDAGPAPKKVLPPKTLAAAAKASKTASKTSKPTTKNSTTAVSNEKSKAAITPEKKGEQPTQLQLPVVEASFATPSSSAASANSSDEDLLPSTSHSLQAVGDDVDTELSERNDDAGNGDLVEDEEQDDESFDAAVRAAEEIPELDLPDREVTEDDLAEFYADLSDRGLHVPEGVKDGFDKLGWILISLCISFVRIMQLFHVYHEAMFGEDGVMLWSEERVALWMICVNNLYTQLQPKRGAQGNKADHNSLRTKRSVIVAHLNVS</sequence>
<name>A0A1Y2BB66_9FUNG</name>
<evidence type="ECO:0000256" key="1">
    <source>
        <dbReference type="SAM" id="MobiDB-lite"/>
    </source>
</evidence>
<gene>
    <name evidence="2" type="ORF">BCR33DRAFT_539592</name>
</gene>
<feature type="compositionally biased region" description="Low complexity" evidence="1">
    <location>
        <begin position="88"/>
        <end position="103"/>
    </location>
</feature>
<dbReference type="AlphaFoldDB" id="A0A1Y2BB66"/>
<evidence type="ECO:0000313" key="3">
    <source>
        <dbReference type="Proteomes" id="UP000193642"/>
    </source>
</evidence>
<feature type="compositionally biased region" description="Polar residues" evidence="1">
    <location>
        <begin position="23"/>
        <end position="32"/>
    </location>
</feature>
<feature type="compositionally biased region" description="Basic and acidic residues" evidence="1">
    <location>
        <begin position="163"/>
        <end position="176"/>
    </location>
</feature>
<dbReference type="Proteomes" id="UP000193642">
    <property type="component" value="Unassembled WGS sequence"/>
</dbReference>
<feature type="region of interest" description="Disordered" evidence="1">
    <location>
        <begin position="224"/>
        <end position="249"/>
    </location>
</feature>
<feature type="compositionally biased region" description="Low complexity" evidence="1">
    <location>
        <begin position="1"/>
        <end position="22"/>
    </location>
</feature>